<dbReference type="RefSeq" id="WP_225699659.1">
    <property type="nucleotide sequence ID" value="NZ_JAIXNE010000007.1"/>
</dbReference>
<dbReference type="PANTHER" id="PTHR43135:SF3">
    <property type="entry name" value="ALPHA-D-RIBOSE 1-METHYLPHOSPHONATE 5-TRIPHOSPHATE DIPHOSPHATASE"/>
    <property type="match status" value="1"/>
</dbReference>
<dbReference type="Pfam" id="PF01979">
    <property type="entry name" value="Amidohydro_1"/>
    <property type="match status" value="1"/>
</dbReference>
<dbReference type="InterPro" id="IPR011059">
    <property type="entry name" value="Metal-dep_hydrolase_composite"/>
</dbReference>
<dbReference type="AlphaFoldDB" id="A0A9X1KZD6"/>
<gene>
    <name evidence="2" type="ORF">LDX50_28240</name>
</gene>
<dbReference type="InterPro" id="IPR006680">
    <property type="entry name" value="Amidohydro-rel"/>
</dbReference>
<dbReference type="PANTHER" id="PTHR43135">
    <property type="entry name" value="ALPHA-D-RIBOSE 1-METHYLPHOSPHONATE 5-TRIPHOSPHATE DIPHOSPHATASE"/>
    <property type="match status" value="1"/>
</dbReference>
<dbReference type="EMBL" id="JAIXNE010000007">
    <property type="protein sequence ID" value="MCA6078798.1"/>
    <property type="molecule type" value="Genomic_DNA"/>
</dbReference>
<comment type="caution">
    <text evidence="2">The sequence shown here is derived from an EMBL/GenBank/DDBJ whole genome shotgun (WGS) entry which is preliminary data.</text>
</comment>
<dbReference type="SUPFAM" id="SSF51556">
    <property type="entry name" value="Metallo-dependent hydrolases"/>
    <property type="match status" value="1"/>
</dbReference>
<dbReference type="InterPro" id="IPR032466">
    <property type="entry name" value="Metal_Hydrolase"/>
</dbReference>
<dbReference type="Gene3D" id="3.20.20.140">
    <property type="entry name" value="Metal-dependent hydrolases"/>
    <property type="match status" value="1"/>
</dbReference>
<evidence type="ECO:0000313" key="2">
    <source>
        <dbReference type="EMBL" id="MCA6078798.1"/>
    </source>
</evidence>
<dbReference type="GO" id="GO:0016810">
    <property type="term" value="F:hydrolase activity, acting on carbon-nitrogen (but not peptide) bonds"/>
    <property type="evidence" value="ECO:0007669"/>
    <property type="project" value="InterPro"/>
</dbReference>
<keyword evidence="3" id="KW-1185">Reference proteome</keyword>
<name>A0A9X1KZD6_9BACT</name>
<sequence>MLNNMKLIKLIILLLFPLSGISQIAITAEKVYTLDGPMIENGVVLVKDGKIERVGKEGSVRIPKDYQVLTAKVVTPGLIDAHSAVGLSGYMNQPHDQDQLETSSPIQPELRAIDAYNSQEELVGYVRDWGVTTLHTGHGPGAIISGQMMTVKTVRDFDESAIIDPETMLAMTFDPSVSSNFTSPGTSSKLIAMIRTKLIAAGEYREKMADDNDKNDPPKDLQMDALTRLLNKETKALITVNTQTDILAAIRLAREFDIDLVLDEVAEGYLLIDEIKESGAQVVLHPTMARSTGSRENMTMESAAILNKAGIPFSIKSGFEAYVPKTRIILFEAAQAVANGLPYEEGLKSITYYPAQLLGISDRVGTIERGKDADLVLYNGDPFEYQTKVCQVLINGKVEKESCD</sequence>
<evidence type="ECO:0000259" key="1">
    <source>
        <dbReference type="Pfam" id="PF01979"/>
    </source>
</evidence>
<proteinExistence type="predicted"/>
<dbReference type="SUPFAM" id="SSF51338">
    <property type="entry name" value="Composite domain of metallo-dependent hydrolases"/>
    <property type="match status" value="1"/>
</dbReference>
<dbReference type="Proteomes" id="UP001139409">
    <property type="component" value="Unassembled WGS sequence"/>
</dbReference>
<dbReference type="InterPro" id="IPR051781">
    <property type="entry name" value="Metallo-dep_Hydrolase"/>
</dbReference>
<reference evidence="2" key="1">
    <citation type="submission" date="2021-09" db="EMBL/GenBank/DDBJ databases">
        <title>Fulvivirga sp. isolated from coastal sediment.</title>
        <authorList>
            <person name="Yu H."/>
        </authorList>
    </citation>
    <scope>NUCLEOTIDE SEQUENCE</scope>
    <source>
        <strain evidence="2">1062</strain>
    </source>
</reference>
<evidence type="ECO:0000313" key="3">
    <source>
        <dbReference type="Proteomes" id="UP001139409"/>
    </source>
</evidence>
<organism evidence="2 3">
    <name type="scientific">Fulvivirga sedimenti</name>
    <dbReference type="NCBI Taxonomy" id="2879465"/>
    <lineage>
        <taxon>Bacteria</taxon>
        <taxon>Pseudomonadati</taxon>
        <taxon>Bacteroidota</taxon>
        <taxon>Cytophagia</taxon>
        <taxon>Cytophagales</taxon>
        <taxon>Fulvivirgaceae</taxon>
        <taxon>Fulvivirga</taxon>
    </lineage>
</organism>
<accession>A0A9X1KZD6</accession>
<protein>
    <submittedName>
        <fullName evidence="2">Amidohydrolase family protein</fullName>
    </submittedName>
</protein>
<feature type="domain" description="Amidohydrolase-related" evidence="1">
    <location>
        <begin position="73"/>
        <end position="398"/>
    </location>
</feature>